<feature type="transmembrane region" description="Helical" evidence="2">
    <location>
        <begin position="20"/>
        <end position="43"/>
    </location>
</feature>
<organism evidence="3 4">
    <name type="scientific">Streptomyces bluensis</name>
    <dbReference type="NCBI Taxonomy" id="33897"/>
    <lineage>
        <taxon>Bacteria</taxon>
        <taxon>Bacillati</taxon>
        <taxon>Actinomycetota</taxon>
        <taxon>Actinomycetes</taxon>
        <taxon>Kitasatosporales</taxon>
        <taxon>Streptomycetaceae</taxon>
        <taxon>Streptomyces</taxon>
    </lineage>
</organism>
<accession>A0ABW6UU91</accession>
<sequence>MPRANTTPIQIHLPPGVATNLVVAVVVFGMAATAVVLGTALYGPEEKSERAFRLMNWLKKTPEPDKPQSSPQARSRTRPAARGESVRAATLRT</sequence>
<evidence type="ECO:0000313" key="4">
    <source>
        <dbReference type="Proteomes" id="UP001602058"/>
    </source>
</evidence>
<gene>
    <name evidence="3" type="ORF">ACFY1D_37330</name>
</gene>
<evidence type="ECO:0000313" key="3">
    <source>
        <dbReference type="EMBL" id="MFF4527037.1"/>
    </source>
</evidence>
<protein>
    <submittedName>
        <fullName evidence="3">Uncharacterized protein</fullName>
    </submittedName>
</protein>
<keyword evidence="2" id="KW-1133">Transmembrane helix</keyword>
<dbReference type="RefSeq" id="WP_387892523.1">
    <property type="nucleotide sequence ID" value="NZ_JBIAWJ010000031.1"/>
</dbReference>
<dbReference type="EMBL" id="JBIAWJ010000031">
    <property type="protein sequence ID" value="MFF4527037.1"/>
    <property type="molecule type" value="Genomic_DNA"/>
</dbReference>
<dbReference type="Proteomes" id="UP001602058">
    <property type="component" value="Unassembled WGS sequence"/>
</dbReference>
<evidence type="ECO:0000256" key="1">
    <source>
        <dbReference type="SAM" id="MobiDB-lite"/>
    </source>
</evidence>
<reference evidence="3 4" key="1">
    <citation type="submission" date="2024-10" db="EMBL/GenBank/DDBJ databases">
        <title>The Natural Products Discovery Center: Release of the First 8490 Sequenced Strains for Exploring Actinobacteria Biosynthetic Diversity.</title>
        <authorList>
            <person name="Kalkreuter E."/>
            <person name="Kautsar S.A."/>
            <person name="Yang D."/>
            <person name="Bader C.D."/>
            <person name="Teijaro C.N."/>
            <person name="Fluegel L."/>
            <person name="Davis C.M."/>
            <person name="Simpson J.R."/>
            <person name="Lauterbach L."/>
            <person name="Steele A.D."/>
            <person name="Gui C."/>
            <person name="Meng S."/>
            <person name="Li G."/>
            <person name="Viehrig K."/>
            <person name="Ye F."/>
            <person name="Su P."/>
            <person name="Kiefer A.F."/>
            <person name="Nichols A."/>
            <person name="Cepeda A.J."/>
            <person name="Yan W."/>
            <person name="Fan B."/>
            <person name="Jiang Y."/>
            <person name="Adhikari A."/>
            <person name="Zheng C.-J."/>
            <person name="Schuster L."/>
            <person name="Cowan T.M."/>
            <person name="Smanski M.J."/>
            <person name="Chevrette M.G."/>
            <person name="De Carvalho L.P.S."/>
            <person name="Shen B."/>
        </authorList>
    </citation>
    <scope>NUCLEOTIDE SEQUENCE [LARGE SCALE GENOMIC DNA]</scope>
    <source>
        <strain evidence="3 4">NPDC001390</strain>
    </source>
</reference>
<comment type="caution">
    <text evidence="3">The sequence shown here is derived from an EMBL/GenBank/DDBJ whole genome shotgun (WGS) entry which is preliminary data.</text>
</comment>
<feature type="region of interest" description="Disordered" evidence="1">
    <location>
        <begin position="59"/>
        <end position="93"/>
    </location>
</feature>
<keyword evidence="4" id="KW-1185">Reference proteome</keyword>
<proteinExistence type="predicted"/>
<evidence type="ECO:0000256" key="2">
    <source>
        <dbReference type="SAM" id="Phobius"/>
    </source>
</evidence>
<keyword evidence="2" id="KW-0472">Membrane</keyword>
<keyword evidence="2" id="KW-0812">Transmembrane</keyword>
<name>A0ABW6UU91_9ACTN</name>